<evidence type="ECO:0000256" key="6">
    <source>
        <dbReference type="ARBA" id="ARBA00023049"/>
    </source>
</evidence>
<dbReference type="OrthoDB" id="3544061at2759"/>
<gene>
    <name evidence="9" type="ORF">IFR04_000236</name>
</gene>
<dbReference type="InterPro" id="IPR024077">
    <property type="entry name" value="Neurolysin/TOP_dom2"/>
</dbReference>
<feature type="domain" description="Peptidase M3A/M3B catalytic" evidence="8">
    <location>
        <begin position="241"/>
        <end position="458"/>
    </location>
</feature>
<proteinExistence type="inferred from homology"/>
<evidence type="ECO:0000256" key="3">
    <source>
        <dbReference type="ARBA" id="ARBA00022723"/>
    </source>
</evidence>
<dbReference type="GO" id="GO:0006518">
    <property type="term" value="P:peptide metabolic process"/>
    <property type="evidence" value="ECO:0007669"/>
    <property type="project" value="TreeGrafter"/>
</dbReference>
<evidence type="ECO:0000256" key="2">
    <source>
        <dbReference type="ARBA" id="ARBA00022670"/>
    </source>
</evidence>
<protein>
    <recommendedName>
        <fullName evidence="8">Peptidase M3A/M3B catalytic domain-containing protein</fullName>
    </recommendedName>
</protein>
<name>A0A8H7WKY1_9HELO</name>
<dbReference type="InterPro" id="IPR024079">
    <property type="entry name" value="MetalloPept_cat_dom_sf"/>
</dbReference>
<dbReference type="SUPFAM" id="SSF55486">
    <property type="entry name" value="Metalloproteases ('zincins'), catalytic domain"/>
    <property type="match status" value="1"/>
</dbReference>
<evidence type="ECO:0000256" key="4">
    <source>
        <dbReference type="ARBA" id="ARBA00022801"/>
    </source>
</evidence>
<dbReference type="GO" id="GO:0006508">
    <property type="term" value="P:proteolysis"/>
    <property type="evidence" value="ECO:0007669"/>
    <property type="project" value="UniProtKB-KW"/>
</dbReference>
<dbReference type="EMBL" id="JAFJYH010000001">
    <property type="protein sequence ID" value="KAG4426805.1"/>
    <property type="molecule type" value="Genomic_DNA"/>
</dbReference>
<dbReference type="Gene3D" id="3.40.390.10">
    <property type="entry name" value="Collagenase (Catalytic Domain)"/>
    <property type="match status" value="2"/>
</dbReference>
<feature type="domain" description="Peptidase M3A/M3B catalytic" evidence="8">
    <location>
        <begin position="63"/>
        <end position="186"/>
    </location>
</feature>
<dbReference type="GO" id="GO:0005758">
    <property type="term" value="C:mitochondrial intermembrane space"/>
    <property type="evidence" value="ECO:0007669"/>
    <property type="project" value="TreeGrafter"/>
</dbReference>
<dbReference type="GO" id="GO:0004222">
    <property type="term" value="F:metalloendopeptidase activity"/>
    <property type="evidence" value="ECO:0007669"/>
    <property type="project" value="InterPro"/>
</dbReference>
<comment type="cofactor">
    <cofactor evidence="7">
        <name>Zn(2+)</name>
        <dbReference type="ChEBI" id="CHEBI:29105"/>
    </cofactor>
    <text evidence="7">Binds 1 zinc ion.</text>
</comment>
<dbReference type="PANTHER" id="PTHR11804">
    <property type="entry name" value="PROTEASE M3 THIMET OLIGOPEPTIDASE-RELATED"/>
    <property type="match status" value="1"/>
</dbReference>
<keyword evidence="4 7" id="KW-0378">Hydrolase</keyword>
<sequence length="458" mass="53287">MYREFKMHGLDIIDEVERERFKAIQERICSVAAEFLKIRTASGSLANSSVAHQNLFYPDSKSVKVKMKAKTPEVVITFLEYLRIRLAVSGKAEIEKLKEIKRRYYETRGQPFDGRLYPWDYAFYNRQLTTKEYSIDMKKVGEYFEVSTTVQRMLSTFESLFGLRLQEIESKEFAWDESVKVYSAWYTSLSQYNSVLFVFQADLQQTMSVTAIQLRDAVPRVSDETEDLVDFLNMLIAIQRLGHAIHDLVSKPKYSRFHGTSVAVDFGEAPSQMLENWRWDPAFLTGLSQHYSYTSPEHLALWKQSSQYDQPPEQIPNDMVAGVVGSKYCSKPSFLLGQVLFAMFDIRIHLEDEGAIRKLGLTKDYNDMIEGIQMFDVSPDRVDWSSPFVLSSHLMEEYNAGYYSYLFSQVYPTDMFYSAFKGDLMNKDEGRRYRKVVLEKGWSQDEMKTLKEFLGREP</sequence>
<dbReference type="PANTHER" id="PTHR11804:SF84">
    <property type="entry name" value="SACCHAROLYSIN"/>
    <property type="match status" value="1"/>
</dbReference>
<accession>A0A8H7WKY1</accession>
<keyword evidence="2 7" id="KW-0645">Protease</keyword>
<keyword evidence="10" id="KW-1185">Reference proteome</keyword>
<reference evidence="9" key="1">
    <citation type="submission" date="2021-02" db="EMBL/GenBank/DDBJ databases">
        <title>Genome sequence Cadophora malorum strain M34.</title>
        <authorList>
            <person name="Stefanovic E."/>
            <person name="Vu D."/>
            <person name="Scully C."/>
            <person name="Dijksterhuis J."/>
            <person name="Roader J."/>
            <person name="Houbraken J."/>
        </authorList>
    </citation>
    <scope>NUCLEOTIDE SEQUENCE</scope>
    <source>
        <strain evidence="9">M34</strain>
    </source>
</reference>
<evidence type="ECO:0000256" key="5">
    <source>
        <dbReference type="ARBA" id="ARBA00022833"/>
    </source>
</evidence>
<dbReference type="Gene3D" id="1.10.1370.10">
    <property type="entry name" value="Neurolysin, domain 3"/>
    <property type="match status" value="2"/>
</dbReference>
<keyword evidence="5 7" id="KW-0862">Zinc</keyword>
<dbReference type="GO" id="GO:0046872">
    <property type="term" value="F:metal ion binding"/>
    <property type="evidence" value="ECO:0007669"/>
    <property type="project" value="UniProtKB-UniRule"/>
</dbReference>
<organism evidence="9 10">
    <name type="scientific">Cadophora malorum</name>
    <dbReference type="NCBI Taxonomy" id="108018"/>
    <lineage>
        <taxon>Eukaryota</taxon>
        <taxon>Fungi</taxon>
        <taxon>Dikarya</taxon>
        <taxon>Ascomycota</taxon>
        <taxon>Pezizomycotina</taxon>
        <taxon>Leotiomycetes</taxon>
        <taxon>Helotiales</taxon>
        <taxon>Ploettnerulaceae</taxon>
        <taxon>Cadophora</taxon>
    </lineage>
</organism>
<evidence type="ECO:0000313" key="9">
    <source>
        <dbReference type="EMBL" id="KAG4426805.1"/>
    </source>
</evidence>
<dbReference type="InterPro" id="IPR045090">
    <property type="entry name" value="Pept_M3A_M3B"/>
</dbReference>
<dbReference type="Pfam" id="PF01432">
    <property type="entry name" value="Peptidase_M3"/>
    <property type="match status" value="2"/>
</dbReference>
<evidence type="ECO:0000313" key="10">
    <source>
        <dbReference type="Proteomes" id="UP000664132"/>
    </source>
</evidence>
<evidence type="ECO:0000256" key="7">
    <source>
        <dbReference type="RuleBase" id="RU003435"/>
    </source>
</evidence>
<keyword evidence="3 7" id="KW-0479">Metal-binding</keyword>
<dbReference type="InterPro" id="IPR001567">
    <property type="entry name" value="Pept_M3A_M3B_dom"/>
</dbReference>
<comment type="caution">
    <text evidence="9">The sequence shown here is derived from an EMBL/GenBank/DDBJ whole genome shotgun (WGS) entry which is preliminary data.</text>
</comment>
<dbReference type="Proteomes" id="UP000664132">
    <property type="component" value="Unassembled WGS sequence"/>
</dbReference>
<evidence type="ECO:0000256" key="1">
    <source>
        <dbReference type="ARBA" id="ARBA00006040"/>
    </source>
</evidence>
<dbReference type="AlphaFoldDB" id="A0A8H7WKY1"/>
<comment type="similarity">
    <text evidence="1 7">Belongs to the peptidase M3 family.</text>
</comment>
<keyword evidence="6 7" id="KW-0482">Metalloprotease</keyword>
<evidence type="ECO:0000259" key="8">
    <source>
        <dbReference type="Pfam" id="PF01432"/>
    </source>
</evidence>